<reference evidence="1 2" key="1">
    <citation type="journal article" date="2016" name="Mol. Biol. Evol.">
        <title>Comparative Genomics of Early-Diverging Mushroom-Forming Fungi Provides Insights into the Origins of Lignocellulose Decay Capabilities.</title>
        <authorList>
            <person name="Nagy L.G."/>
            <person name="Riley R."/>
            <person name="Tritt A."/>
            <person name="Adam C."/>
            <person name="Daum C."/>
            <person name="Floudas D."/>
            <person name="Sun H."/>
            <person name="Yadav J.S."/>
            <person name="Pangilinan J."/>
            <person name="Larsson K.H."/>
            <person name="Matsuura K."/>
            <person name="Barry K."/>
            <person name="Labutti K."/>
            <person name="Kuo R."/>
            <person name="Ohm R.A."/>
            <person name="Bhattacharya S.S."/>
            <person name="Shirouzu T."/>
            <person name="Yoshinaga Y."/>
            <person name="Martin F.M."/>
            <person name="Grigoriev I.V."/>
            <person name="Hibbett D.S."/>
        </authorList>
    </citation>
    <scope>NUCLEOTIDE SEQUENCE [LARGE SCALE GENOMIC DNA]</scope>
    <source>
        <strain evidence="1 2">HHB10207 ss-3</strain>
    </source>
</reference>
<proteinExistence type="predicted"/>
<evidence type="ECO:0000313" key="1">
    <source>
        <dbReference type="EMBL" id="KZT36547.1"/>
    </source>
</evidence>
<keyword evidence="2" id="KW-1185">Reference proteome</keyword>
<evidence type="ECO:0000313" key="2">
    <source>
        <dbReference type="Proteomes" id="UP000076798"/>
    </source>
</evidence>
<dbReference type="AlphaFoldDB" id="A0A166BMH9"/>
<accession>A0A166BMH9</accession>
<sequence>MAEESNLFTRLCRLPDSVTLQILTAYCYEDLHGDGLDGNPDNGVFRLGRNWTKLTEVHWNNILKRSAEFWSFIDLSWPIELIEYHAGLSQGTPLKVRWKLPLGPSETPILGRLYLSGSTDLDRLSKKWNLVCTHWLEDIQLGVEGRLTEEKVALLTGLLDLCPPNVKALRIWLAQDAGAHEASISLPPRLMSNLSNLRLHHCGVSGPFSPFLETIEVVTGNVNVYDIFQILSGCQVLKSCTFDVDSESGAFLPPKTWALRPSPLGLPHMRRLKLGQLSEPTFGWLYTRVLLEEVPDLEVTIDFPGGAEPSFLLPARFQACASRAHSLSVWRTGEVKYHFDTQHVHSFNLNYDVPVSPLYLRYKPALSFSPFKFLRRLSIGTFAIQYYDLWTRTLYQVPYLTNIHICGCHTKLSAILKVFCEGAPFVCPQLSIISLEDDDTWKWEEGLSEEIISLQKDATDSCLEHLLRCRADKGIPIQKLILSGYSWWNEGPERWNPLVGSIVLNEDMWTDPW</sequence>
<dbReference type="Proteomes" id="UP000076798">
    <property type="component" value="Unassembled WGS sequence"/>
</dbReference>
<evidence type="ECO:0008006" key="3">
    <source>
        <dbReference type="Google" id="ProtNLM"/>
    </source>
</evidence>
<protein>
    <recommendedName>
        <fullName evidence="3">F-box domain-containing protein</fullName>
    </recommendedName>
</protein>
<name>A0A166BMH9_9AGAM</name>
<dbReference type="EMBL" id="KV428104">
    <property type="protein sequence ID" value="KZT36547.1"/>
    <property type="molecule type" value="Genomic_DNA"/>
</dbReference>
<organism evidence="1 2">
    <name type="scientific">Sistotremastrum suecicum HHB10207 ss-3</name>
    <dbReference type="NCBI Taxonomy" id="1314776"/>
    <lineage>
        <taxon>Eukaryota</taxon>
        <taxon>Fungi</taxon>
        <taxon>Dikarya</taxon>
        <taxon>Basidiomycota</taxon>
        <taxon>Agaricomycotina</taxon>
        <taxon>Agaricomycetes</taxon>
        <taxon>Sistotremastrales</taxon>
        <taxon>Sistotremastraceae</taxon>
        <taxon>Sistotremastrum</taxon>
    </lineage>
</organism>
<gene>
    <name evidence="1" type="ORF">SISSUDRAFT_1063560</name>
</gene>